<reference evidence="3" key="2">
    <citation type="submission" date="2020-04" db="EMBL/GenBank/DDBJ databases">
        <authorList>
            <consortium name="NCBI Genome Project"/>
        </authorList>
    </citation>
    <scope>NUCLEOTIDE SEQUENCE</scope>
    <source>
        <strain evidence="3">CBS 304.34</strain>
    </source>
</reference>
<dbReference type="AlphaFoldDB" id="A0A6A6Y1H0"/>
<evidence type="ECO:0000313" key="2">
    <source>
        <dbReference type="Proteomes" id="UP000504636"/>
    </source>
</evidence>
<accession>A0A6A6Y1H0</accession>
<dbReference type="OrthoDB" id="4227485at2759"/>
<evidence type="ECO:0000313" key="3">
    <source>
        <dbReference type="RefSeq" id="XP_033569625.1"/>
    </source>
</evidence>
<reference evidence="3" key="3">
    <citation type="submission" date="2025-04" db="UniProtKB">
        <authorList>
            <consortium name="RefSeq"/>
        </authorList>
    </citation>
    <scope>IDENTIFICATION</scope>
    <source>
        <strain evidence="3">CBS 304.34</strain>
    </source>
</reference>
<name>A0A6A6Y1H0_9PEZI</name>
<sequence>MPCFTSLAKLAISLGFDSLEIQRLSNGDAELIDIRERIRARRPATLFAVDEEVLEQEALTQRERLNVFRPKEHFTQSTMPKLGTDDRGIAPAKRIGQLYQLLEETERKFLYLPNFYAGSHKLLQGLTPFAIKRMVFLITFRVESIPNPGYWENVDLELDSPSQYSPHSVLMAETSLRVSLKTPHSVSGGHEASQRPNTQYYNHKTLYEINNECGRDQLIFFNYSTKTYSIVSNTRESIERFRNELQAHYGSITFGRLKDGQCKAIRLESLQTPRIHKASDLPQIVFYCADSSPESRKMCCGG</sequence>
<evidence type="ECO:0000313" key="1">
    <source>
        <dbReference type="EMBL" id="KAF2802661.1"/>
    </source>
</evidence>
<dbReference type="Proteomes" id="UP000504636">
    <property type="component" value="Unplaced"/>
</dbReference>
<keyword evidence="2" id="KW-1185">Reference proteome</keyword>
<dbReference type="EMBL" id="MU003722">
    <property type="protein sequence ID" value="KAF2802661.1"/>
    <property type="molecule type" value="Genomic_DNA"/>
</dbReference>
<dbReference type="RefSeq" id="XP_033569625.1">
    <property type="nucleotide sequence ID" value="XM_033722523.1"/>
</dbReference>
<dbReference type="GeneID" id="54463416"/>
<reference evidence="1 3" key="1">
    <citation type="journal article" date="2020" name="Stud. Mycol.">
        <title>101 Dothideomycetes genomes: a test case for predicting lifestyles and emergence of pathogens.</title>
        <authorList>
            <person name="Haridas S."/>
            <person name="Albert R."/>
            <person name="Binder M."/>
            <person name="Bloem J."/>
            <person name="Labutti K."/>
            <person name="Salamov A."/>
            <person name="Andreopoulos B."/>
            <person name="Baker S."/>
            <person name="Barry K."/>
            <person name="Bills G."/>
            <person name="Bluhm B."/>
            <person name="Cannon C."/>
            <person name="Castanera R."/>
            <person name="Culley D."/>
            <person name="Daum C."/>
            <person name="Ezra D."/>
            <person name="Gonzalez J."/>
            <person name="Henrissat B."/>
            <person name="Kuo A."/>
            <person name="Liang C."/>
            <person name="Lipzen A."/>
            <person name="Lutzoni F."/>
            <person name="Magnuson J."/>
            <person name="Mondo S."/>
            <person name="Nolan M."/>
            <person name="Ohm R."/>
            <person name="Pangilinan J."/>
            <person name="Park H.-J."/>
            <person name="Ramirez L."/>
            <person name="Alfaro M."/>
            <person name="Sun H."/>
            <person name="Tritt A."/>
            <person name="Yoshinaga Y."/>
            <person name="Zwiers L.-H."/>
            <person name="Turgeon B."/>
            <person name="Goodwin S."/>
            <person name="Spatafora J."/>
            <person name="Crous P."/>
            <person name="Grigoriev I."/>
        </authorList>
    </citation>
    <scope>NUCLEOTIDE SEQUENCE</scope>
    <source>
        <strain evidence="1 3">CBS 304.34</strain>
    </source>
</reference>
<gene>
    <name evidence="1 3" type="ORF">BDZ99DRAFT_482786</name>
</gene>
<proteinExistence type="predicted"/>
<dbReference type="Pfam" id="PF12520">
    <property type="entry name" value="DUF3723"/>
    <property type="match status" value="1"/>
</dbReference>
<dbReference type="InterPro" id="IPR022198">
    <property type="entry name" value="DUF3723"/>
</dbReference>
<protein>
    <submittedName>
        <fullName evidence="1 3">Uncharacterized protein</fullName>
    </submittedName>
</protein>
<organism evidence="1">
    <name type="scientific">Mytilinidion resinicola</name>
    <dbReference type="NCBI Taxonomy" id="574789"/>
    <lineage>
        <taxon>Eukaryota</taxon>
        <taxon>Fungi</taxon>
        <taxon>Dikarya</taxon>
        <taxon>Ascomycota</taxon>
        <taxon>Pezizomycotina</taxon>
        <taxon>Dothideomycetes</taxon>
        <taxon>Pleosporomycetidae</taxon>
        <taxon>Mytilinidiales</taxon>
        <taxon>Mytilinidiaceae</taxon>
        <taxon>Mytilinidion</taxon>
    </lineage>
</organism>